<evidence type="ECO:0000313" key="1">
    <source>
        <dbReference type="EMBL" id="KAF3696323.1"/>
    </source>
</evidence>
<dbReference type="AlphaFoldDB" id="A0A6G1Q1R7"/>
<proteinExistence type="predicted"/>
<protein>
    <submittedName>
        <fullName evidence="1">Uncharacterized protein</fullName>
    </submittedName>
</protein>
<name>A0A6G1Q1R7_CHAAH</name>
<organism evidence="1 2">
    <name type="scientific">Channa argus</name>
    <name type="common">Northern snakehead</name>
    <name type="synonym">Ophicephalus argus</name>
    <dbReference type="NCBI Taxonomy" id="215402"/>
    <lineage>
        <taxon>Eukaryota</taxon>
        <taxon>Metazoa</taxon>
        <taxon>Chordata</taxon>
        <taxon>Craniata</taxon>
        <taxon>Vertebrata</taxon>
        <taxon>Euteleostomi</taxon>
        <taxon>Actinopterygii</taxon>
        <taxon>Neopterygii</taxon>
        <taxon>Teleostei</taxon>
        <taxon>Neoteleostei</taxon>
        <taxon>Acanthomorphata</taxon>
        <taxon>Anabantaria</taxon>
        <taxon>Anabantiformes</taxon>
        <taxon>Channoidei</taxon>
        <taxon>Channidae</taxon>
        <taxon>Channa</taxon>
    </lineage>
</organism>
<reference evidence="2" key="2">
    <citation type="submission" date="2019-02" db="EMBL/GenBank/DDBJ databases">
        <title>Opniocepnalus argus Var Kimnra genome.</title>
        <authorList>
            <person name="Zhou C."/>
            <person name="Xiao S."/>
        </authorList>
    </citation>
    <scope>NUCLEOTIDE SEQUENCE [LARGE SCALE GENOMIC DNA]</scope>
</reference>
<dbReference type="Proteomes" id="UP000503349">
    <property type="component" value="Chromosome 12"/>
</dbReference>
<reference evidence="1 2" key="1">
    <citation type="submission" date="2019-02" db="EMBL/GenBank/DDBJ databases">
        <title>Opniocepnalus argus genome.</title>
        <authorList>
            <person name="Zhou C."/>
            <person name="Xiao S."/>
        </authorList>
    </citation>
    <scope>NUCLEOTIDE SEQUENCE [LARGE SCALE GENOMIC DNA]</scope>
    <source>
        <strain evidence="1">OARG1902GOOAL</strain>
        <tissue evidence="1">Muscle</tissue>
    </source>
</reference>
<gene>
    <name evidence="1" type="ORF">EXN66_Car012000</name>
</gene>
<accession>A0A6G1Q1R7</accession>
<dbReference type="EMBL" id="CM015723">
    <property type="protein sequence ID" value="KAF3696323.1"/>
    <property type="molecule type" value="Genomic_DNA"/>
</dbReference>
<keyword evidence="2" id="KW-1185">Reference proteome</keyword>
<evidence type="ECO:0000313" key="2">
    <source>
        <dbReference type="Proteomes" id="UP000503349"/>
    </source>
</evidence>
<sequence length="59" mass="6897">MEPGPWTKHPSTTNPNYTLWVLGQFYNTEIFKKVDLSCRQFDRCLLVNGCLMVPQFFPS</sequence>